<evidence type="ECO:0000313" key="1">
    <source>
        <dbReference type="EMBL" id="MFB9645492.1"/>
    </source>
</evidence>
<dbReference type="EMBL" id="JBHMBE010000002">
    <property type="protein sequence ID" value="MFB9645492.1"/>
    <property type="molecule type" value="Genomic_DNA"/>
</dbReference>
<dbReference type="InterPro" id="IPR012349">
    <property type="entry name" value="Split_barrel_FMN-bd"/>
</dbReference>
<gene>
    <name evidence="1" type="ORF">ACFFPJ_06750</name>
</gene>
<comment type="caution">
    <text evidence="1">The sequence shown here is derived from an EMBL/GenBank/DDBJ whole genome shotgun (WGS) entry which is preliminary data.</text>
</comment>
<dbReference type="Proteomes" id="UP001589611">
    <property type="component" value="Unassembled WGS sequence"/>
</dbReference>
<protein>
    <submittedName>
        <fullName evidence="1">Pyridoxamine 5'-phosphate oxidase family protein</fullName>
    </submittedName>
</protein>
<accession>A0ABV5SYR8</accession>
<organism evidence="1 2">
    <name type="scientific">Microbacterium terregens</name>
    <dbReference type="NCBI Taxonomy" id="69363"/>
    <lineage>
        <taxon>Bacteria</taxon>
        <taxon>Bacillati</taxon>
        <taxon>Actinomycetota</taxon>
        <taxon>Actinomycetes</taxon>
        <taxon>Micrococcales</taxon>
        <taxon>Microbacteriaceae</taxon>
        <taxon>Microbacterium</taxon>
    </lineage>
</organism>
<evidence type="ECO:0000313" key="2">
    <source>
        <dbReference type="Proteomes" id="UP001589611"/>
    </source>
</evidence>
<reference evidence="1 2" key="1">
    <citation type="submission" date="2024-09" db="EMBL/GenBank/DDBJ databases">
        <authorList>
            <person name="Sun Q."/>
            <person name="Mori K."/>
        </authorList>
    </citation>
    <scope>NUCLEOTIDE SEQUENCE [LARGE SCALE GENOMIC DNA]</scope>
    <source>
        <strain evidence="1 2">JCM 1342</strain>
    </source>
</reference>
<sequence>MTYEMLNFGAARELSASHDADERRHADSARPAYRCGVSSLTPADRELLSRPLQAMVTVQPARRRWPAPRPVWFELTNSDAIQIFSFASTTRVARLREVPRASIVVAAPLGEAEQWVSLEGSVTLTTEGAYELAERLTLRYYAGEPAKLAVLDDWRAAELVRIVFSPERVSRYAV</sequence>
<dbReference type="RefSeq" id="WP_344714622.1">
    <property type="nucleotide sequence ID" value="NZ_BAAAWH010000001.1"/>
</dbReference>
<dbReference type="Gene3D" id="2.30.110.10">
    <property type="entry name" value="Electron Transport, Fmn-binding Protein, Chain A"/>
    <property type="match status" value="1"/>
</dbReference>
<proteinExistence type="predicted"/>
<keyword evidence="2" id="KW-1185">Reference proteome</keyword>
<name>A0ABV5SYR8_9MICO</name>
<dbReference type="SUPFAM" id="SSF50475">
    <property type="entry name" value="FMN-binding split barrel"/>
    <property type="match status" value="1"/>
</dbReference>